<keyword evidence="2 5" id="KW-0812">Transmembrane</keyword>
<evidence type="ECO:0000256" key="2">
    <source>
        <dbReference type="ARBA" id="ARBA00022692"/>
    </source>
</evidence>
<organism evidence="6 7">
    <name type="scientific">candidate division WOR_3 bacterium SM23_42</name>
    <dbReference type="NCBI Taxonomy" id="1703779"/>
    <lineage>
        <taxon>Bacteria</taxon>
        <taxon>Bacteria division WOR-3</taxon>
    </lineage>
</organism>
<dbReference type="Gene3D" id="1.10.357.140">
    <property type="entry name" value="UbiA prenyltransferase"/>
    <property type="match status" value="1"/>
</dbReference>
<evidence type="ECO:0000256" key="5">
    <source>
        <dbReference type="SAM" id="Phobius"/>
    </source>
</evidence>
<dbReference type="PANTHER" id="PTHR42723">
    <property type="entry name" value="CHLOROPHYLL SYNTHASE"/>
    <property type="match status" value="1"/>
</dbReference>
<evidence type="ECO:0000256" key="3">
    <source>
        <dbReference type="ARBA" id="ARBA00022989"/>
    </source>
</evidence>
<feature type="transmembrane region" description="Helical" evidence="5">
    <location>
        <begin position="176"/>
        <end position="198"/>
    </location>
</feature>
<dbReference type="InterPro" id="IPR000537">
    <property type="entry name" value="UbiA_prenyltransferase"/>
</dbReference>
<dbReference type="Proteomes" id="UP000051373">
    <property type="component" value="Unassembled WGS sequence"/>
</dbReference>
<gene>
    <name evidence="6" type="ORF">AMJ83_09695</name>
</gene>
<dbReference type="InterPro" id="IPR044878">
    <property type="entry name" value="UbiA_sf"/>
</dbReference>
<protein>
    <submittedName>
        <fullName evidence="6">Uncharacterized protein</fullName>
    </submittedName>
</protein>
<feature type="transmembrane region" description="Helical" evidence="5">
    <location>
        <begin position="477"/>
        <end position="494"/>
    </location>
</feature>
<sequence length="524" mass="58420">MSKKPLGISVITGRVIAATEKATLFQCLITVASWIFLRLFLEGVLEGCHRIGFSTFSYRSILAYFVHFPMFYLCLFLLLVIIIAAMTGEDVKKVTKTSSMGLFVLLLVPVIDWVFNRGYVITYPVRLEPYLVGFLNPFVQLSDIGVSPGQRITIVLITLLTGMYGYVKTRSLLRAVLLLVTSLVVIICFGGITTILAGNRPEYVFVSGSILYTDTQKFSAIYVLLFSVLFFVFLYIVNRQRFGGMTKSMRIERMAFYGATAILGFFVSTHQLGIKYDGEIFDYLGLTVMFMSLGLGFWSVQVINDLFDVDVDRIAGKQNPLLHGVPRKHYKILGMCLGLLSLCYALIINFSALLIISAYLLLGIIYSVPPVRSKRIPLVSTFILAVAVILSIAIGFSIYYGVRAMNAIPRKLLVPTLIAVTVGFSAKDIDHVVGDKARGITTLPVLLYQRGSVFGRLPIALLISTCYLYYLFFIPQVMVGAIVCASCTFFYTLLTTRPREWFYFLSLLAFGGYLLYSILSGPPL</sequence>
<dbReference type="EMBL" id="LJUJ01000025">
    <property type="protein sequence ID" value="KPK62809.1"/>
    <property type="molecule type" value="Genomic_DNA"/>
</dbReference>
<dbReference type="PANTHER" id="PTHR42723:SF1">
    <property type="entry name" value="CHLOROPHYLL SYNTHASE, CHLOROPLASTIC"/>
    <property type="match status" value="1"/>
</dbReference>
<evidence type="ECO:0000256" key="1">
    <source>
        <dbReference type="ARBA" id="ARBA00004141"/>
    </source>
</evidence>
<feature type="transmembrane region" description="Helical" evidence="5">
    <location>
        <begin position="21"/>
        <end position="41"/>
    </location>
</feature>
<feature type="transmembrane region" description="Helical" evidence="5">
    <location>
        <begin position="378"/>
        <end position="402"/>
    </location>
</feature>
<evidence type="ECO:0000256" key="4">
    <source>
        <dbReference type="ARBA" id="ARBA00023136"/>
    </source>
</evidence>
<feature type="transmembrane region" description="Helical" evidence="5">
    <location>
        <begin position="61"/>
        <end position="85"/>
    </location>
</feature>
<feature type="transmembrane region" description="Helical" evidence="5">
    <location>
        <begin position="97"/>
        <end position="115"/>
    </location>
</feature>
<accession>A0A0S8FQ09</accession>
<dbReference type="STRING" id="1703779.AMJ83_09695"/>
<evidence type="ECO:0000313" key="7">
    <source>
        <dbReference type="Proteomes" id="UP000051373"/>
    </source>
</evidence>
<dbReference type="GO" id="GO:0016765">
    <property type="term" value="F:transferase activity, transferring alkyl or aryl (other than methyl) groups"/>
    <property type="evidence" value="ECO:0007669"/>
    <property type="project" value="InterPro"/>
</dbReference>
<reference evidence="6 7" key="1">
    <citation type="journal article" date="2015" name="Microbiome">
        <title>Genomic resolution of linkages in carbon, nitrogen, and sulfur cycling among widespread estuary sediment bacteria.</title>
        <authorList>
            <person name="Baker B.J."/>
            <person name="Lazar C.S."/>
            <person name="Teske A.P."/>
            <person name="Dick G.J."/>
        </authorList>
    </citation>
    <scope>NUCLEOTIDE SEQUENCE [LARGE SCALE GENOMIC DNA]</scope>
    <source>
        <strain evidence="6">SM23_42</strain>
    </source>
</reference>
<feature type="transmembrane region" description="Helical" evidence="5">
    <location>
        <begin position="501"/>
        <end position="519"/>
    </location>
</feature>
<dbReference type="GO" id="GO:0016020">
    <property type="term" value="C:membrane"/>
    <property type="evidence" value="ECO:0007669"/>
    <property type="project" value="UniProtKB-SubCell"/>
</dbReference>
<keyword evidence="3 5" id="KW-1133">Transmembrane helix</keyword>
<feature type="transmembrane region" description="Helical" evidence="5">
    <location>
        <begin position="256"/>
        <end position="274"/>
    </location>
</feature>
<dbReference type="Pfam" id="PF01040">
    <property type="entry name" value="UbiA"/>
    <property type="match status" value="1"/>
</dbReference>
<dbReference type="InterPro" id="IPR050475">
    <property type="entry name" value="Prenyltransferase_related"/>
</dbReference>
<dbReference type="AlphaFoldDB" id="A0A0S8FQ09"/>
<comment type="subcellular location">
    <subcellularLocation>
        <location evidence="1">Membrane</location>
        <topology evidence="1">Multi-pass membrane protein</topology>
    </subcellularLocation>
</comment>
<feature type="transmembrane region" description="Helical" evidence="5">
    <location>
        <begin position="337"/>
        <end position="366"/>
    </location>
</feature>
<comment type="caution">
    <text evidence="6">The sequence shown here is derived from an EMBL/GenBank/DDBJ whole genome shotgun (WGS) entry which is preliminary data.</text>
</comment>
<feature type="transmembrane region" description="Helical" evidence="5">
    <location>
        <begin position="218"/>
        <end position="236"/>
    </location>
</feature>
<name>A0A0S8FQ09_UNCW3</name>
<evidence type="ECO:0000313" key="6">
    <source>
        <dbReference type="EMBL" id="KPK62809.1"/>
    </source>
</evidence>
<proteinExistence type="predicted"/>
<keyword evidence="4 5" id="KW-0472">Membrane</keyword>
<feature type="transmembrane region" description="Helical" evidence="5">
    <location>
        <begin position="280"/>
        <end position="300"/>
    </location>
</feature>